<dbReference type="SMART" id="SM00449">
    <property type="entry name" value="SPRY"/>
    <property type="match status" value="2"/>
</dbReference>
<dbReference type="InterPro" id="IPR001870">
    <property type="entry name" value="B30.2/SPRY"/>
</dbReference>
<feature type="compositionally biased region" description="Low complexity" evidence="3">
    <location>
        <begin position="1819"/>
        <end position="1835"/>
    </location>
</feature>
<protein>
    <recommendedName>
        <fullName evidence="10">HECT-type E3 ubiquitin transferase</fullName>
    </recommendedName>
</protein>
<dbReference type="PROSITE" id="PS50188">
    <property type="entry name" value="B302_SPRY"/>
    <property type="match status" value="2"/>
</dbReference>
<feature type="compositionally biased region" description="Polar residues" evidence="3">
    <location>
        <begin position="2645"/>
        <end position="2656"/>
    </location>
</feature>
<dbReference type="GO" id="GO:0016567">
    <property type="term" value="P:protein ubiquitination"/>
    <property type="evidence" value="ECO:0007669"/>
    <property type="project" value="InterPro"/>
</dbReference>
<dbReference type="PANTHER" id="PTHR46654:SF1">
    <property type="entry name" value="E3 UBIQUITIN-PROTEIN LIGASE HECTD3"/>
    <property type="match status" value="1"/>
</dbReference>
<feature type="domain" description="B30.2/SPRY" evidence="5">
    <location>
        <begin position="1948"/>
        <end position="2147"/>
    </location>
</feature>
<dbReference type="InterPro" id="IPR010606">
    <property type="entry name" value="Mib_Herc2"/>
</dbReference>
<feature type="domain" description="MIB/HERC2" evidence="7">
    <location>
        <begin position="2788"/>
        <end position="2865"/>
    </location>
</feature>
<dbReference type="PROSITE" id="PS50030">
    <property type="entry name" value="UBA"/>
    <property type="match status" value="2"/>
</dbReference>
<feature type="region of interest" description="Disordered" evidence="3">
    <location>
        <begin position="312"/>
        <end position="349"/>
    </location>
</feature>
<dbReference type="CDD" id="cd14306">
    <property type="entry name" value="UBA_VP13D"/>
    <property type="match status" value="2"/>
</dbReference>
<feature type="compositionally biased region" description="Polar residues" evidence="3">
    <location>
        <begin position="1283"/>
        <end position="1298"/>
    </location>
</feature>
<dbReference type="InterPro" id="IPR003877">
    <property type="entry name" value="SPRY_dom"/>
</dbReference>
<gene>
    <name evidence="8" type="ORF">Poli38472_010220</name>
</gene>
<dbReference type="PANTHER" id="PTHR46654">
    <property type="entry name" value="E3 UBIQUITIN-PROTEIN LIGASE HECTD3"/>
    <property type="match status" value="1"/>
</dbReference>
<evidence type="ECO:0000256" key="3">
    <source>
        <dbReference type="SAM" id="MobiDB-lite"/>
    </source>
</evidence>
<evidence type="ECO:0000256" key="1">
    <source>
        <dbReference type="ARBA" id="ARBA00022786"/>
    </source>
</evidence>
<feature type="region of interest" description="Disordered" evidence="3">
    <location>
        <begin position="398"/>
        <end position="437"/>
    </location>
</feature>
<dbReference type="SUPFAM" id="SSF56204">
    <property type="entry name" value="Hect, E3 ligase catalytic domain"/>
    <property type="match status" value="1"/>
</dbReference>
<evidence type="ECO:0000259" key="5">
    <source>
        <dbReference type="PROSITE" id="PS50188"/>
    </source>
</evidence>
<dbReference type="InterPro" id="IPR015940">
    <property type="entry name" value="UBA"/>
</dbReference>
<feature type="region of interest" description="Disordered" evidence="3">
    <location>
        <begin position="1280"/>
        <end position="1311"/>
    </location>
</feature>
<organism evidence="8 9">
    <name type="scientific">Pythium oligandrum</name>
    <name type="common">Mycoparasitic fungus</name>
    <dbReference type="NCBI Taxonomy" id="41045"/>
    <lineage>
        <taxon>Eukaryota</taxon>
        <taxon>Sar</taxon>
        <taxon>Stramenopiles</taxon>
        <taxon>Oomycota</taxon>
        <taxon>Peronosporomycetes</taxon>
        <taxon>Pythiales</taxon>
        <taxon>Pythiaceae</taxon>
        <taxon>Pythium</taxon>
    </lineage>
</organism>
<dbReference type="InterPro" id="IPR037252">
    <property type="entry name" value="Mib_Herc2_sf"/>
</dbReference>
<comment type="caution">
    <text evidence="8">The sequence shown here is derived from an EMBL/GenBank/DDBJ whole genome shotgun (WGS) entry which is preliminary data.</text>
</comment>
<reference evidence="8" key="1">
    <citation type="submission" date="2019-03" db="EMBL/GenBank/DDBJ databases">
        <title>Long read genome sequence of the mycoparasitic Pythium oligandrum ATCC 38472 isolated from sugarbeet rhizosphere.</title>
        <authorList>
            <person name="Gaulin E."/>
        </authorList>
    </citation>
    <scope>NUCLEOTIDE SEQUENCE</scope>
    <source>
        <strain evidence="8">ATCC 38472_TT</strain>
    </source>
</reference>
<feature type="region of interest" description="Disordered" evidence="3">
    <location>
        <begin position="92"/>
        <end position="125"/>
    </location>
</feature>
<feature type="region of interest" description="Disordered" evidence="3">
    <location>
        <begin position="579"/>
        <end position="604"/>
    </location>
</feature>
<dbReference type="Pfam" id="PF06701">
    <property type="entry name" value="MIB_HERC2"/>
    <property type="match status" value="1"/>
</dbReference>
<dbReference type="Gene3D" id="3.30.2410.10">
    <property type="entry name" value="Hect, E3 ligase catalytic domain"/>
    <property type="match status" value="1"/>
</dbReference>
<feature type="region of interest" description="Disordered" evidence="3">
    <location>
        <begin position="1666"/>
        <end position="1734"/>
    </location>
</feature>
<dbReference type="PROSITE" id="PS51416">
    <property type="entry name" value="MIB_HERC2"/>
    <property type="match status" value="1"/>
</dbReference>
<dbReference type="SUPFAM" id="SSF159034">
    <property type="entry name" value="Mib/herc2 domain-like"/>
    <property type="match status" value="1"/>
</dbReference>
<name>A0A8K1C933_PYTOL</name>
<evidence type="ECO:0008006" key="10">
    <source>
        <dbReference type="Google" id="ProtNLM"/>
    </source>
</evidence>
<dbReference type="Gene3D" id="2.60.120.920">
    <property type="match status" value="2"/>
</dbReference>
<dbReference type="InterPro" id="IPR013320">
    <property type="entry name" value="ConA-like_dom_sf"/>
</dbReference>
<dbReference type="EMBL" id="SPLM01000111">
    <property type="protein sequence ID" value="TMW58661.1"/>
    <property type="molecule type" value="Genomic_DNA"/>
</dbReference>
<dbReference type="SMART" id="SM00165">
    <property type="entry name" value="UBA"/>
    <property type="match status" value="2"/>
</dbReference>
<evidence type="ECO:0000256" key="2">
    <source>
        <dbReference type="PROSITE-ProRule" id="PRU00104"/>
    </source>
</evidence>
<feature type="domain" description="B30.2/SPRY" evidence="5">
    <location>
        <begin position="2995"/>
        <end position="3192"/>
    </location>
</feature>
<dbReference type="Gene3D" id="3.90.1750.10">
    <property type="entry name" value="Hect, E3 ligase catalytic domains"/>
    <property type="match status" value="1"/>
</dbReference>
<dbReference type="OrthoDB" id="239701at2759"/>
<keyword evidence="9" id="KW-1185">Reference proteome</keyword>
<feature type="region of interest" description="Disordered" evidence="3">
    <location>
        <begin position="1593"/>
        <end position="1615"/>
    </location>
</feature>
<dbReference type="FunFam" id="2.30.30.40:FF:000264">
    <property type="entry name" value="HECT E3 ubiquitin ligase"/>
    <property type="match status" value="1"/>
</dbReference>
<dbReference type="PROSITE" id="PS50237">
    <property type="entry name" value="HECT"/>
    <property type="match status" value="1"/>
</dbReference>
<feature type="domain" description="UBA" evidence="4">
    <location>
        <begin position="1902"/>
        <end position="1946"/>
    </location>
</feature>
<dbReference type="Proteomes" id="UP000794436">
    <property type="component" value="Unassembled WGS sequence"/>
</dbReference>
<feature type="region of interest" description="Disordered" evidence="3">
    <location>
        <begin position="2616"/>
        <end position="2665"/>
    </location>
</feature>
<feature type="region of interest" description="Disordered" evidence="3">
    <location>
        <begin position="1883"/>
        <end position="1905"/>
    </location>
</feature>
<proteinExistence type="predicted"/>
<keyword evidence="1 2" id="KW-0833">Ubl conjugation pathway</keyword>
<feature type="compositionally biased region" description="Basic and acidic residues" evidence="3">
    <location>
        <begin position="1952"/>
        <end position="1964"/>
    </location>
</feature>
<dbReference type="SMART" id="SM00119">
    <property type="entry name" value="HECTc"/>
    <property type="match status" value="1"/>
</dbReference>
<feature type="compositionally biased region" description="Basic residues" evidence="3">
    <location>
        <begin position="401"/>
        <end position="411"/>
    </location>
</feature>
<evidence type="ECO:0000313" key="9">
    <source>
        <dbReference type="Proteomes" id="UP000794436"/>
    </source>
</evidence>
<feature type="region of interest" description="Disordered" evidence="3">
    <location>
        <begin position="1817"/>
        <end position="1836"/>
    </location>
</feature>
<dbReference type="InterPro" id="IPR009060">
    <property type="entry name" value="UBA-like_sf"/>
</dbReference>
<dbReference type="GO" id="GO:0070461">
    <property type="term" value="C:SAGA-type complex"/>
    <property type="evidence" value="ECO:0007669"/>
    <property type="project" value="InterPro"/>
</dbReference>
<feature type="compositionally biased region" description="Polar residues" evidence="3">
    <location>
        <begin position="418"/>
        <end position="435"/>
    </location>
</feature>
<feature type="compositionally biased region" description="Basic and acidic residues" evidence="3">
    <location>
        <begin position="1883"/>
        <end position="1893"/>
    </location>
</feature>
<evidence type="ECO:0000259" key="6">
    <source>
        <dbReference type="PROSITE" id="PS50237"/>
    </source>
</evidence>
<dbReference type="SUPFAM" id="SSF46934">
    <property type="entry name" value="UBA-like"/>
    <property type="match status" value="2"/>
</dbReference>
<sequence length="3990" mass="436680">MSNAMASQGMEDAATRASLRVRECKAQLYHALQRRHRNAWRMYWTAFQQYLVTRLSLEELHTIAEKLLGQESIRLHNEFVVALLQDIPSVPTKHASGALDPDPELYSSEPERIKSENVSNGAQGRATESLADVESAALLMGLGKVVFPFWLSSSVFCERKKGECEKATEDVDRRAAAMRMSSARAAEASRTAPPRLQRQASVLHEIQETQEKENLETRYTRLMSELAAVCEDRNQVLTPESLEYLASVGRPEPIKLEREPEKVAEITEKGGKHDDLLSADAARRQRVEELTRFFMEAKSDIEFALGGREFREGRDKDRDGESEREEERGNETGDDDDDAVKGDETGDPATDAAILHHRLLKDKIDERVYNVMLSQLREQDAALYGAILCHPLVTGVDAKKDRRTKKKRKDRERKDKSQASSPVSSMLSPDFSSPALSDDEMKQNISRFVARAIADKSLQGLLLASKLILSWLLQPAHVDNGALELPVASHLRVLRGEKAPEFPKPSVTVTSAREVNLSASTIQDDRLSEANIVSESGATMDVDELHVVSEVGLPSTMDVDNEGEASITARDQLTRFGEVGVDRDSGDEEDGADIDGAESADDEGVDEDALMARAIALSLSPEMNQAGGAVIGTKVRFVETWRQGGTCLVEGRLRADGNSFSGCYEDAKSHTSGNIVGHKVKGNGEGELSYLGNDGLLVLEVICANLIGYFSRSLIDCSKPDLIIDTFSTLPASEEEIVADGPSSVDADGTAKLATECSGDEYEGWVNSLLLSGGLPSAVVTAHLGDVVARLATLSQNSMTIPQLSQASDEWFQFVSPKAAKIGDRDSPVLNGSSNDFLQDLINTRGSAVIIDRWVSRHVGESPFLRLGGEPMKVAKRTVCAAMIWHSGFLTSVKKIAEATPVELIDSEQRPHENLMHIWRAAQRVIEWGIRAKNSMGSSYAVIAALVIRKAQFLLGIEPSSKAVAASVAVSALGHDGHANTASTKSAVYECAERIYSEVLMQVSRFLEAPIRISSLQSRMLAHSTKAFLRVIGMMSFRYFAGDASGGRGALSSTVHSSFALSTLIQWLSSSAVEHPGVITVVKETTDGSETNLSGSTTDSNHYLSGLGGCGKYLKNDLHDAFEALYSYLSASLSKATWAHDVDLQLVILEAWGIIIQPDDHAFLSRVGVFRVLQTVLDEARSADTTNDVMNPEERTRSQDSRRRVVQATLKVVHLLAAQVAQAGEVADSLIISPTETTSSGQLGMSAIPLLRKPSGPETLGKSVFHMLYTELKNALEELREGNSVSNKSEQLSEQPTEPTEAEPNNGGQAASALDDDVEEYCYQICSLLYSVSGSPVCRSHLSSSRWLRLLLLLLQVDAVQIQRRTLKLLRRLLPELDPTTVKLSPSSVDGFDADSDDDDEIEDADDHAASLIRFFMKIIGTICPPSLAEVMLRKLTGDGGIGNQDSGNTEVGTYTNSLAGEVVLLLRSLYKSPKWATHLALAVVSSLSSLPTKCVTEGLHHGAPADSDVEMEDTSRDMPSIEAWKSQNASYLDALSALCIIDGHTEGLHVGGTVKILPKSSSSSQEISLRGARGIVISYEPEKAAAEVLIRGSRGSDSAQQVTSSSSSSRPIRIPVDDLLPVPEVELDTSAFADEVLSAVLVEKFTFFVDEIKKSLDDLKATDLLKADDGNGGIDDDDDMSNDGSSTPSAMDSEMAISGGAESDVDSDPGSPHPASNVENQSESADVHSEMEKESKLHRMLLCQHGMRATALLLRDERAATAFIRNGGSHSLRELLKIATSETPTAGLGEIGSLEESWMFLWARWFSMRQASAYPTPDVSSKSSSGAESAADDAPNASVQQMMEMGFPKEWCEVALARCSQNVEAAINFCFEHSNDMERLVTQHKGSRESAKEGSGSRSRKPDAEAVNPLLEQLAEMGFPLNWCKKALVANRNNVDAALTWILSNGEALEAEDRRDEEAKQRSATDSGVPEPVASPAIVKPNPLRAVSGQASIGETDMMVEGLVGGGFASVGAPDCLVSSGRWYYEATLHTNGCIQIGWADIAFCGAADRGDGVGDGAHSWAYDGWRQQKWHGQSSSWGSKWKQGDVIGCSIDVDAGTIIFSLNGKMKSANMGVAFRGIKFAHGVYPCASFNRRERLQFNLGGSQFKYQAPPGFRPIIEVLCSGSESVSDLPTGFGVLGRREDCLEEAIGEENYVSDARYFGRDLHASMTRSSGSHSRSANLIGSSRADMLAELKAIPDDRLYLELLVLTRSLAILHARRALLTLLAKWPGANVGDFSIEVFLPAQTSADAAAACETTTAQFIDFVKLVGGLSNSAMGVSQSRSAEVDELLDHGACGRQGLSLILDVARSALDRSLVASPSISPVHQASFVRVFVARISNEVKLASQRQYARVPWDSGDVSVTASLVQISSESGQAWSDSEVVKHPNLFLVEWMSRLLMDSLSRYHGQLEADNHHQLRTELLKAWLAALKSPGMCVKEKAFVIISGILQDMLLMSSSKGDIESSDMKNLIERVLEALSLPRLVDLAEERLLKEYSQLPICSRYVQSVVELVAAGSLATNLIGQSTDALFFRDVTKSLAASTQLENDMFAIDAKEYEDAQERKRQLAEEAEIRAKEAAIAKQEEQSAAEETADEQMQDDGAAPTQPESNNDINDTNMDVDSDNEDTSDITLSAIANMVAEDSDVVAAAAAIAAASKGHLIIKDPSETSNPEGKPVPGDFEYTFPDEKIVFDTSMLDSREIEMLEAGSRGILGDESLQWHYGSELGIMSDTKTSIWSGQVTQFKLPTGNSEVNIPELSVGCKVIRGPNWKWRDQDGGEGSIGTVEGVSPWSGVEGEGMSVRWPNDSLYTYRWGADGNYDLIHVEVSEEGLITKHYPTPKTKSDDEGTFGCELHLGVLIHLFEDSRVWKDGARKVNGVMEWPDFGAAVLISGVQYPDSTLCIQEIQMTRGNPDMGWFLRFGTEAWQPGTKYILRPVMSESNSELVGSTLQGEYSHMARRNGSLVEMRGEVRVSTKHLFTMDPYNHFSTLAISDGGMTVTCNSGETRNLSLGTVGFATGVHYWEVRVDQAEFGSVFIGVCEKAGPPGSQAALSSRLNRWHGWGFVNFRATYHNSTERIYGDHFNAGDTIGVRLDMEQGKLSFFMDGMKFGEHIVADLGVAFDNLKGERNSRTLYPCIGMRKSGDRVALNGKWVSLPGVSPRQLLRDAIDVSSSLHSWYLSLHAPKPTPVKISESLLREAWREWKRWSENRWQRYPVRPRGVLVDFDTYPSSCIEVSKQAGLAAPFLTGDRVRICAKYGRELNQPEEAVVLGVYRGYLWYRTETQGNEGADEGRSWAWYFTPDELSELLLVKRNGKDMTLIENSATDLTESMASEVAFTPQSDAEAQAHSSFEAFANLATSSHTPFTDMQFVDRLNTFCAAIGVDVTNLKIGDVTVPIEEIEKSPTPLKRSRTHSFIPDGYFSAPLLKAITGPELRARCALLRVLNGKISRALPMIALQPTEPTIDVIEVAKSANLLGGQKSAEYPSSSLKLRSLRRLVFTSTKRAFWDAVLRSTTTNTPLPSDEYEDPREIRVIRINRIQAQPSKLSLLAQPSDRLRRSVFGQLYREMRTWNDSSFRRAYCGKGHGGQRRAFKVKFLGEGVNDYGGPYRAVFEQVVDELQMDNVELSKGEQGLLPLLIPCPNRRSGTGSNQDKFLLNPSCGTSLQSSGPMALDLHRFLGKIIGTGVRHGLQMGLDLPSLVWRPLAGLDVNRAHLESVDVVAANNLTRAEECSQENAHDILDYLNFTITLSDGSEVPLCQSGDALQVSLENRALYIRLAETTRLTESAQQLAALRDGLAAVLPMELAPLFTPRELEVLICGRREVDVDLLQQCTEYGEGIDESMPHVEAFWEVLKEMSSDERTSFLRFVWARSRMPNSAKDFPMNFKIQTAHDSGAQVDPDKYLPHAQTCFFALRLPNYTSKDILRDKLLYAIQNSPNMDADVRLHNAEGWADA</sequence>
<dbReference type="InterPro" id="IPR024738">
    <property type="entry name" value="Hfi1/Tada1"/>
</dbReference>
<evidence type="ECO:0000259" key="7">
    <source>
        <dbReference type="PROSITE" id="PS51416"/>
    </source>
</evidence>
<dbReference type="SUPFAM" id="SSF49899">
    <property type="entry name" value="Concanavalin A-like lectins/glucanases"/>
    <property type="match status" value="2"/>
</dbReference>
<feature type="compositionally biased region" description="Acidic residues" evidence="3">
    <location>
        <begin position="585"/>
        <end position="604"/>
    </location>
</feature>
<dbReference type="CDD" id="cd22249">
    <property type="entry name" value="UDM1_RNF168_RNF169-like"/>
    <property type="match status" value="1"/>
</dbReference>
<dbReference type="InterPro" id="IPR043136">
    <property type="entry name" value="B30.2/SPRY_sf"/>
</dbReference>
<feature type="region of interest" description="Disordered" evidence="3">
    <location>
        <begin position="1951"/>
        <end position="1978"/>
    </location>
</feature>
<dbReference type="Pfam" id="PF12767">
    <property type="entry name" value="SAGA-Tad1"/>
    <property type="match status" value="1"/>
</dbReference>
<dbReference type="InterPro" id="IPR042469">
    <property type="entry name" value="HECTD3"/>
</dbReference>
<dbReference type="GO" id="GO:0004842">
    <property type="term" value="F:ubiquitin-protein transferase activity"/>
    <property type="evidence" value="ECO:0007669"/>
    <property type="project" value="InterPro"/>
</dbReference>
<feature type="active site" description="Glycyl thioester intermediate" evidence="2">
    <location>
        <position position="3946"/>
    </location>
</feature>
<dbReference type="Gene3D" id="2.30.30.40">
    <property type="entry name" value="SH3 Domains"/>
    <property type="match status" value="1"/>
</dbReference>
<feature type="compositionally biased region" description="Acidic residues" evidence="3">
    <location>
        <begin position="2626"/>
        <end position="2637"/>
    </location>
</feature>
<dbReference type="GO" id="GO:0005737">
    <property type="term" value="C:cytoplasm"/>
    <property type="evidence" value="ECO:0007669"/>
    <property type="project" value="TreeGrafter"/>
</dbReference>
<dbReference type="Gene3D" id="3.30.2160.10">
    <property type="entry name" value="Hect, E3 ligase catalytic domain"/>
    <property type="match status" value="1"/>
</dbReference>
<dbReference type="Pfam" id="PF22562">
    <property type="entry name" value="UBA_7"/>
    <property type="match status" value="2"/>
</dbReference>
<dbReference type="InterPro" id="IPR000569">
    <property type="entry name" value="HECT_dom"/>
</dbReference>
<feature type="domain" description="UBA" evidence="4">
    <location>
        <begin position="1831"/>
        <end position="1874"/>
    </location>
</feature>
<dbReference type="GO" id="GO:0046872">
    <property type="term" value="F:metal ion binding"/>
    <property type="evidence" value="ECO:0007669"/>
    <property type="project" value="InterPro"/>
</dbReference>
<accession>A0A8K1C933</accession>
<feature type="compositionally biased region" description="Basic and acidic residues" evidence="3">
    <location>
        <begin position="312"/>
        <end position="331"/>
    </location>
</feature>
<dbReference type="Pfam" id="PF00632">
    <property type="entry name" value="HECT"/>
    <property type="match status" value="1"/>
</dbReference>
<dbReference type="CDD" id="cd11709">
    <property type="entry name" value="SPRY"/>
    <property type="match status" value="2"/>
</dbReference>
<evidence type="ECO:0000259" key="4">
    <source>
        <dbReference type="PROSITE" id="PS50030"/>
    </source>
</evidence>
<dbReference type="InterPro" id="IPR041969">
    <property type="entry name" value="VP13D_UBA"/>
</dbReference>
<dbReference type="Pfam" id="PF00622">
    <property type="entry name" value="SPRY"/>
    <property type="match status" value="2"/>
</dbReference>
<evidence type="ECO:0000313" key="8">
    <source>
        <dbReference type="EMBL" id="TMW58661.1"/>
    </source>
</evidence>
<feature type="domain" description="HECT" evidence="6">
    <location>
        <begin position="3626"/>
        <end position="3990"/>
    </location>
</feature>
<dbReference type="Gene3D" id="1.10.8.10">
    <property type="entry name" value="DNA helicase RuvA subunit, C-terminal domain"/>
    <property type="match status" value="2"/>
</dbReference>
<dbReference type="InterPro" id="IPR035983">
    <property type="entry name" value="Hect_E3_ubiquitin_ligase"/>
</dbReference>